<evidence type="ECO:0000313" key="4">
    <source>
        <dbReference type="Proteomes" id="UP000549394"/>
    </source>
</evidence>
<dbReference type="EMBL" id="CAJFCJ010000014">
    <property type="protein sequence ID" value="CAD5121353.1"/>
    <property type="molecule type" value="Genomic_DNA"/>
</dbReference>
<dbReference type="SMART" id="SM00443">
    <property type="entry name" value="G_patch"/>
    <property type="match status" value="1"/>
</dbReference>
<feature type="domain" description="G-patch" evidence="2">
    <location>
        <begin position="398"/>
        <end position="444"/>
    </location>
</feature>
<evidence type="ECO:0000259" key="2">
    <source>
        <dbReference type="PROSITE" id="PS50174"/>
    </source>
</evidence>
<dbReference type="PANTHER" id="PTHR14390:SF2">
    <property type="entry name" value="G PATCH DOMAIN-CONTAINING PROTEIN 3"/>
    <property type="match status" value="1"/>
</dbReference>
<accession>A0A7I8VZL7</accession>
<dbReference type="PANTHER" id="PTHR14390">
    <property type="entry name" value="G PATCH DOMAIN CONTAINING PROTEIN 3"/>
    <property type="match status" value="1"/>
</dbReference>
<feature type="compositionally biased region" description="Polar residues" evidence="1">
    <location>
        <begin position="205"/>
        <end position="221"/>
    </location>
</feature>
<feature type="region of interest" description="Disordered" evidence="1">
    <location>
        <begin position="258"/>
        <end position="302"/>
    </location>
</feature>
<dbReference type="OrthoDB" id="5842926at2759"/>
<evidence type="ECO:0000256" key="1">
    <source>
        <dbReference type="SAM" id="MobiDB-lite"/>
    </source>
</evidence>
<sequence>MEEASEFVYAAVVNIPKDSYRSVDLRAFFNEFVENGQLSCFHFLHRSIHGHKDHCVAFIKISSKFYKTFERAYHSVQYYDKHNKLRDSFCVILPLNYGKTCPEFSRIYSVNISLTTGTNLQDVGKDDFLSFREFNPPPLYPNGNVGTPSKYFNDLIAASKLPTNIIKRLELTTPRLIKKYARVRYDYPAKRTSRQKDEDNDETNEVNSQGESTDSASSFLNMETPKGCLPGERLSESKHIRLLPVSFKLISRAKSTNTREKLSAAQASISSHEEEEEEEKQKIKTSQSDSEPEEEWDRRLAISDDPMKLEHNKEIVYESPMEVVWEKGGPGLVWQTDESERRNYDFDEITTDDWDMDMAIYKKGTELCASKDAIDMAEMRKEAKNRSDGPESAFAKHRQTFPKRMLSKQGWSEGQGLGKNNQGISEALSADGQRNRRGLGYYGEKVIWKDNITKPSDKPKKLKRNPETILIASAYDNLSELDKNPEGDERASHLQMKYRDGVRFPKTPKLI</sequence>
<protein>
    <recommendedName>
        <fullName evidence="2">G-patch domain-containing protein</fullName>
    </recommendedName>
</protein>
<dbReference type="GO" id="GO:0039536">
    <property type="term" value="P:negative regulation of RIG-I signaling pathway"/>
    <property type="evidence" value="ECO:0007669"/>
    <property type="project" value="InterPro"/>
</dbReference>
<dbReference type="PROSITE" id="PS50174">
    <property type="entry name" value="G_PATCH"/>
    <property type="match status" value="1"/>
</dbReference>
<reference evidence="3 4" key="1">
    <citation type="submission" date="2020-08" db="EMBL/GenBank/DDBJ databases">
        <authorList>
            <person name="Hejnol A."/>
        </authorList>
    </citation>
    <scope>NUCLEOTIDE SEQUENCE [LARGE SCALE GENOMIC DNA]</scope>
</reference>
<dbReference type="GO" id="GO:0045893">
    <property type="term" value="P:positive regulation of DNA-templated transcription"/>
    <property type="evidence" value="ECO:0007669"/>
    <property type="project" value="TreeGrafter"/>
</dbReference>
<keyword evidence="4" id="KW-1185">Reference proteome</keyword>
<comment type="caution">
    <text evidence="3">The sequence shown here is derived from an EMBL/GenBank/DDBJ whole genome shotgun (WGS) entry which is preliminary data.</text>
</comment>
<organism evidence="3 4">
    <name type="scientific">Dimorphilus gyrociliatus</name>
    <dbReference type="NCBI Taxonomy" id="2664684"/>
    <lineage>
        <taxon>Eukaryota</taxon>
        <taxon>Metazoa</taxon>
        <taxon>Spiralia</taxon>
        <taxon>Lophotrochozoa</taxon>
        <taxon>Annelida</taxon>
        <taxon>Polychaeta</taxon>
        <taxon>Polychaeta incertae sedis</taxon>
        <taxon>Dinophilidae</taxon>
        <taxon>Dimorphilus</taxon>
    </lineage>
</organism>
<gene>
    <name evidence="3" type="ORF">DGYR_LOCUS9316</name>
</gene>
<evidence type="ECO:0000313" key="3">
    <source>
        <dbReference type="EMBL" id="CAD5121353.1"/>
    </source>
</evidence>
<feature type="region of interest" description="Disordered" evidence="1">
    <location>
        <begin position="410"/>
        <end position="431"/>
    </location>
</feature>
<dbReference type="AlphaFoldDB" id="A0A7I8VZL7"/>
<proteinExistence type="predicted"/>
<feature type="compositionally biased region" description="Basic and acidic residues" evidence="1">
    <location>
        <begin position="188"/>
        <end position="197"/>
    </location>
</feature>
<dbReference type="GO" id="GO:0032480">
    <property type="term" value="P:negative regulation of type I interferon production"/>
    <property type="evidence" value="ECO:0007669"/>
    <property type="project" value="InterPro"/>
</dbReference>
<dbReference type="GO" id="GO:0003676">
    <property type="term" value="F:nucleic acid binding"/>
    <property type="evidence" value="ECO:0007669"/>
    <property type="project" value="InterPro"/>
</dbReference>
<dbReference type="InterPro" id="IPR040341">
    <property type="entry name" value="GPATCH3"/>
</dbReference>
<name>A0A7I8VZL7_9ANNE</name>
<dbReference type="Proteomes" id="UP000549394">
    <property type="component" value="Unassembled WGS sequence"/>
</dbReference>
<feature type="region of interest" description="Disordered" evidence="1">
    <location>
        <begin position="188"/>
        <end position="232"/>
    </location>
</feature>
<dbReference type="InterPro" id="IPR000467">
    <property type="entry name" value="G_patch_dom"/>
</dbReference>
<dbReference type="Pfam" id="PF01585">
    <property type="entry name" value="G-patch"/>
    <property type="match status" value="1"/>
</dbReference>